<dbReference type="SUPFAM" id="SSF53098">
    <property type="entry name" value="Ribonuclease H-like"/>
    <property type="match status" value="1"/>
</dbReference>
<name>A0A653D9P1_CALMS</name>
<proteinExistence type="predicted"/>
<sequence length="100" mass="11505">IFENDLFDTFPNISIALRIVLTLLISVASGERSFSKLRLIKIFLRSSMNQERLNNLVLISIESELCQKLNTDQITLQHLKQGKCLSYTFYKKIGASYSIF</sequence>
<dbReference type="PANTHER" id="PTHR45749">
    <property type="match status" value="1"/>
</dbReference>
<accession>A0A653D9P1</accession>
<dbReference type="PANTHER" id="PTHR45749:SF35">
    <property type="entry name" value="AC-LIKE TRANSPOSASE-RELATED"/>
    <property type="match status" value="1"/>
</dbReference>
<dbReference type="Pfam" id="PF05699">
    <property type="entry name" value="Dimer_Tnp_hAT"/>
    <property type="match status" value="1"/>
</dbReference>
<reference evidence="2 3" key="1">
    <citation type="submission" date="2019-01" db="EMBL/GenBank/DDBJ databases">
        <authorList>
            <person name="Sayadi A."/>
        </authorList>
    </citation>
    <scope>NUCLEOTIDE SEQUENCE [LARGE SCALE GENOMIC DNA]</scope>
</reference>
<dbReference type="EMBL" id="CAACVG010010871">
    <property type="protein sequence ID" value="VEN56889.1"/>
    <property type="molecule type" value="Genomic_DNA"/>
</dbReference>
<dbReference type="InterPro" id="IPR012337">
    <property type="entry name" value="RNaseH-like_sf"/>
</dbReference>
<evidence type="ECO:0000313" key="2">
    <source>
        <dbReference type="EMBL" id="VEN56889.1"/>
    </source>
</evidence>
<dbReference type="Proteomes" id="UP000410492">
    <property type="component" value="Unassembled WGS sequence"/>
</dbReference>
<dbReference type="OrthoDB" id="6611240at2759"/>
<dbReference type="InterPro" id="IPR008906">
    <property type="entry name" value="HATC_C_dom"/>
</dbReference>
<protein>
    <recommendedName>
        <fullName evidence="1">HAT C-terminal dimerisation domain-containing protein</fullName>
    </recommendedName>
</protein>
<organism evidence="2 3">
    <name type="scientific">Callosobruchus maculatus</name>
    <name type="common">Southern cowpea weevil</name>
    <name type="synonym">Pulse bruchid</name>
    <dbReference type="NCBI Taxonomy" id="64391"/>
    <lineage>
        <taxon>Eukaryota</taxon>
        <taxon>Metazoa</taxon>
        <taxon>Ecdysozoa</taxon>
        <taxon>Arthropoda</taxon>
        <taxon>Hexapoda</taxon>
        <taxon>Insecta</taxon>
        <taxon>Pterygota</taxon>
        <taxon>Neoptera</taxon>
        <taxon>Endopterygota</taxon>
        <taxon>Coleoptera</taxon>
        <taxon>Polyphaga</taxon>
        <taxon>Cucujiformia</taxon>
        <taxon>Chrysomeloidea</taxon>
        <taxon>Chrysomelidae</taxon>
        <taxon>Bruchinae</taxon>
        <taxon>Bruchini</taxon>
        <taxon>Callosobruchus</taxon>
    </lineage>
</organism>
<keyword evidence="3" id="KW-1185">Reference proteome</keyword>
<evidence type="ECO:0000259" key="1">
    <source>
        <dbReference type="Pfam" id="PF05699"/>
    </source>
</evidence>
<gene>
    <name evidence="2" type="ORF">CALMAC_LOCUS15664</name>
</gene>
<evidence type="ECO:0000313" key="3">
    <source>
        <dbReference type="Proteomes" id="UP000410492"/>
    </source>
</evidence>
<dbReference type="GO" id="GO:0046983">
    <property type="term" value="F:protein dimerization activity"/>
    <property type="evidence" value="ECO:0007669"/>
    <property type="project" value="InterPro"/>
</dbReference>
<feature type="domain" description="HAT C-terminal dimerisation" evidence="1">
    <location>
        <begin position="8"/>
        <end position="65"/>
    </location>
</feature>
<feature type="non-terminal residue" evidence="2">
    <location>
        <position position="1"/>
    </location>
</feature>
<dbReference type="AlphaFoldDB" id="A0A653D9P1"/>